<keyword evidence="10" id="KW-1185">Reference proteome</keyword>
<dbReference type="Pfam" id="PF00505">
    <property type="entry name" value="HMG_box"/>
    <property type="match status" value="1"/>
</dbReference>
<dbReference type="EMBL" id="UXUI01000036">
    <property type="protein sequence ID" value="VDD84934.1"/>
    <property type="molecule type" value="Genomic_DNA"/>
</dbReference>
<feature type="region of interest" description="Disordered" evidence="7">
    <location>
        <begin position="557"/>
        <end position="580"/>
    </location>
</feature>
<feature type="domain" description="HMG box" evidence="8">
    <location>
        <begin position="623"/>
        <end position="691"/>
    </location>
</feature>
<reference evidence="9 10" key="2">
    <citation type="submission" date="2018-10" db="EMBL/GenBank/DDBJ databases">
        <authorList>
            <consortium name="Pathogen Informatics"/>
        </authorList>
    </citation>
    <scope>NUCLEOTIDE SEQUENCE [LARGE SCALE GENOMIC DNA]</scope>
</reference>
<feature type="compositionally biased region" description="Polar residues" evidence="7">
    <location>
        <begin position="454"/>
        <end position="467"/>
    </location>
</feature>
<dbReference type="PANTHER" id="PTHR13059">
    <property type="entry name" value="HMG-BOX TRANSCRIPTION FACTOR BBX"/>
    <property type="match status" value="1"/>
</dbReference>
<dbReference type="SMART" id="SM00398">
    <property type="entry name" value="HMG"/>
    <property type="match status" value="1"/>
</dbReference>
<dbReference type="GO" id="GO:0000981">
    <property type="term" value="F:DNA-binding transcription factor activity, RNA polymerase II-specific"/>
    <property type="evidence" value="ECO:0007669"/>
    <property type="project" value="TreeGrafter"/>
</dbReference>
<reference evidence="11" key="1">
    <citation type="submission" date="2017-02" db="UniProtKB">
        <authorList>
            <consortium name="WormBaseParasite"/>
        </authorList>
    </citation>
    <scope>IDENTIFICATION</scope>
</reference>
<dbReference type="PROSITE" id="PS00018">
    <property type="entry name" value="EF_HAND_1"/>
    <property type="match status" value="1"/>
</dbReference>
<dbReference type="InterPro" id="IPR018247">
    <property type="entry name" value="EF_Hand_1_Ca_BS"/>
</dbReference>
<evidence type="ECO:0000256" key="7">
    <source>
        <dbReference type="SAM" id="MobiDB-lite"/>
    </source>
</evidence>
<dbReference type="PROSITE" id="PS50118">
    <property type="entry name" value="HMG_BOX_2"/>
    <property type="match status" value="1"/>
</dbReference>
<evidence type="ECO:0000313" key="11">
    <source>
        <dbReference type="WBParaSite" id="EVEC_0000011601-mRNA-1"/>
    </source>
</evidence>
<feature type="compositionally biased region" description="Polar residues" evidence="7">
    <location>
        <begin position="1020"/>
        <end position="1029"/>
    </location>
</feature>
<evidence type="ECO:0000313" key="10">
    <source>
        <dbReference type="Proteomes" id="UP000274131"/>
    </source>
</evidence>
<dbReference type="SUPFAM" id="SSF47095">
    <property type="entry name" value="HMG-box"/>
    <property type="match status" value="1"/>
</dbReference>
<dbReference type="STRING" id="51028.A0A0N4USL2"/>
<dbReference type="Pfam" id="PF25981">
    <property type="entry name" value="HTH_Cic_C"/>
    <property type="match status" value="1"/>
</dbReference>
<dbReference type="CDD" id="cd21990">
    <property type="entry name" value="HMG-box_CIC-like"/>
    <property type="match status" value="1"/>
</dbReference>
<dbReference type="InterPro" id="IPR058607">
    <property type="entry name" value="HMG-box_Cic-like"/>
</dbReference>
<keyword evidence="1" id="KW-0597">Phosphoprotein</keyword>
<evidence type="ECO:0000259" key="8">
    <source>
        <dbReference type="PROSITE" id="PS50118"/>
    </source>
</evidence>
<evidence type="ECO:0000256" key="4">
    <source>
        <dbReference type="ARBA" id="ARBA00023163"/>
    </source>
</evidence>
<keyword evidence="4" id="KW-0804">Transcription</keyword>
<accession>A0A0N4USL2</accession>
<dbReference type="InterPro" id="IPR052412">
    <property type="entry name" value="CC-Dev_Transcription_Reg"/>
</dbReference>
<feature type="compositionally biased region" description="Basic and acidic residues" evidence="7">
    <location>
        <begin position="294"/>
        <end position="315"/>
    </location>
</feature>
<feature type="region of interest" description="Disordered" evidence="7">
    <location>
        <begin position="291"/>
        <end position="325"/>
    </location>
</feature>
<dbReference type="InterPro" id="IPR058606">
    <property type="entry name" value="HTH_Cic_C"/>
</dbReference>
<keyword evidence="5 6" id="KW-0539">Nucleus</keyword>
<dbReference type="OrthoDB" id="2377365at2759"/>
<keyword evidence="2" id="KW-0805">Transcription regulation</keyword>
<keyword evidence="3 6" id="KW-0238">DNA-binding</keyword>
<feature type="region of interest" description="Disordered" evidence="7">
    <location>
        <begin position="416"/>
        <end position="467"/>
    </location>
</feature>
<evidence type="ECO:0000256" key="1">
    <source>
        <dbReference type="ARBA" id="ARBA00022553"/>
    </source>
</evidence>
<feature type="region of interest" description="Disordered" evidence="7">
    <location>
        <begin position="364"/>
        <end position="386"/>
    </location>
</feature>
<dbReference type="GO" id="GO:0005634">
    <property type="term" value="C:nucleus"/>
    <property type="evidence" value="ECO:0007669"/>
    <property type="project" value="UniProtKB-UniRule"/>
</dbReference>
<feature type="compositionally biased region" description="Basic and acidic residues" evidence="7">
    <location>
        <begin position="886"/>
        <end position="897"/>
    </location>
</feature>
<dbReference type="Proteomes" id="UP000274131">
    <property type="component" value="Unassembled WGS sequence"/>
</dbReference>
<feature type="region of interest" description="Disordered" evidence="7">
    <location>
        <begin position="886"/>
        <end position="916"/>
    </location>
</feature>
<dbReference type="GO" id="GO:0000977">
    <property type="term" value="F:RNA polymerase II transcription regulatory region sequence-specific DNA binding"/>
    <property type="evidence" value="ECO:0007669"/>
    <property type="project" value="TreeGrafter"/>
</dbReference>
<dbReference type="WBParaSite" id="EVEC_0000011601-mRNA-1">
    <property type="protein sequence ID" value="EVEC_0000011601-mRNA-1"/>
    <property type="gene ID" value="EVEC_0000011601"/>
</dbReference>
<evidence type="ECO:0000256" key="2">
    <source>
        <dbReference type="ARBA" id="ARBA00023015"/>
    </source>
</evidence>
<sequence>MPSRLIDQRYKKGEVVTTPGGIRKKFNGKQWRRLCGKEGCNKESQRRGFCSRHLSLKGKAARNDSNVNTPLSTNNGTTVKNNCAMDWTPQNIFTDFRGDGRVRPIEETDVANTLLNLRNHPGVPSFTTNLAETSFPLSAPPRLQQITAPGCLAPKVPRNSAPSDLLNSFNEDCANEPEKIFNRNALSLNDASSISCGSSAENSPCETKVLHPQDLLPMISVQKNSKKFYSMDNKPDPVAAGLSPGIPFFLTQNFALWETFRLLSSNAEYMNKNGIGSNSAAATTIADIVNDSNNNDRDSLSRGENIERQDEDGRNECGITKSDASTASNIENAAEVSEDGTIQETSIPKSLLFRKGELLHAIISEDEDTSSSQNIKTGDTDEESSAATLGAIKKESKLRPTVPWHKLVPHLQMKVSEGVGKGGSDSNSNVAQKNSQNGLGSSASSPDKNGKGNGSTSNDGHLNTGTVETSGQVLSHTVTDTAMQLNLGGSFVNSNGNLLSHADVSAAGNIKSMANLTSSSYWESSVDTCKDTKGTKNRKPFEDCTYSGKRKSDCTDAPDFESFEGNGDSEAQNLSENPSNFPINETVGDCDDEIILCEDHGLRSNRESSLSNLIGLLKVGDHIRRPMNAFIIFAKRNRPLVQERWPNRDNRAVSKILGQWWYALGPEEKRKYHELATQVKEAHFRAHPGWKWCNRERRKISSESRKENEDIFLSQEVHYPVLALAEKLEDDSVSTSRVLPSTVKTEELNLKQFSAPFVKDGPLKSPARAMEIRSPCLQSEATGNSPKIYGCSASYNSEFEHMVPASQEKQQCNVGGFLAESGNPLVKTEEKTYLESSATQPYLASKTLKVEKDCHSEESVIEKFVLMPTPAQRGIVKERRRTYEDYSEAKNFEESSRLETGSDQTGEKVPENSSLGCEKNSADANILVEKACKESKVMLKSPTKKLFKRNDENMDRVLNQLDFEEKFACLPAFSPEDTIKVSGDAYSALQNTYFFGANFSPSAVYNSIRQSKEDLKKPSSLYSPQTPSEKTGEKSVNRKLLDHKRQLIVEFLESYGMFPSGHSVSAFQSKNKQYFPNKQNLTLKIREVRQKMMAVVQSPITPNGWLIKRIEFFNFVK</sequence>
<proteinExistence type="predicted"/>
<feature type="DNA-binding region" description="HMG box" evidence="6">
    <location>
        <begin position="623"/>
        <end position="691"/>
    </location>
</feature>
<evidence type="ECO:0000313" key="9">
    <source>
        <dbReference type="EMBL" id="VDD84934.1"/>
    </source>
</evidence>
<feature type="compositionally biased region" description="Polar residues" evidence="7">
    <location>
        <begin position="569"/>
        <end position="580"/>
    </location>
</feature>
<name>A0A0N4USL2_ENTVE</name>
<evidence type="ECO:0000256" key="3">
    <source>
        <dbReference type="ARBA" id="ARBA00023125"/>
    </source>
</evidence>
<dbReference type="InterPro" id="IPR036910">
    <property type="entry name" value="HMG_box_dom_sf"/>
</dbReference>
<feature type="region of interest" description="Disordered" evidence="7">
    <location>
        <begin position="1015"/>
        <end position="1035"/>
    </location>
</feature>
<dbReference type="PANTHER" id="PTHR13059:SF13">
    <property type="entry name" value="PROTEIN CAPICUA HOMOLOG"/>
    <property type="match status" value="1"/>
</dbReference>
<gene>
    <name evidence="9" type="ORF">EVEC_LOCUS77</name>
</gene>
<dbReference type="InterPro" id="IPR009071">
    <property type="entry name" value="HMG_box_dom"/>
</dbReference>
<protein>
    <submittedName>
        <fullName evidence="11">HMG box domain-containing protein</fullName>
    </submittedName>
</protein>
<dbReference type="AlphaFoldDB" id="A0A0N4USL2"/>
<organism evidence="11">
    <name type="scientific">Enterobius vermicularis</name>
    <name type="common">Human pinworm</name>
    <dbReference type="NCBI Taxonomy" id="51028"/>
    <lineage>
        <taxon>Eukaryota</taxon>
        <taxon>Metazoa</taxon>
        <taxon>Ecdysozoa</taxon>
        <taxon>Nematoda</taxon>
        <taxon>Chromadorea</taxon>
        <taxon>Rhabditida</taxon>
        <taxon>Spirurina</taxon>
        <taxon>Oxyuridomorpha</taxon>
        <taxon>Oxyuroidea</taxon>
        <taxon>Oxyuridae</taxon>
        <taxon>Enterobius</taxon>
    </lineage>
</organism>
<evidence type="ECO:0000256" key="6">
    <source>
        <dbReference type="PROSITE-ProRule" id="PRU00267"/>
    </source>
</evidence>
<dbReference type="Gene3D" id="1.10.30.10">
    <property type="entry name" value="High mobility group box domain"/>
    <property type="match status" value="1"/>
</dbReference>
<feature type="compositionally biased region" description="Polar residues" evidence="7">
    <location>
        <begin position="424"/>
        <end position="447"/>
    </location>
</feature>
<evidence type="ECO:0000256" key="5">
    <source>
        <dbReference type="ARBA" id="ARBA00023242"/>
    </source>
</evidence>
<dbReference type="FunFam" id="1.10.30.10:FF:000075">
    <property type="entry name" value="Capicua transcriptional repressor a"/>
    <property type="match status" value="1"/>
</dbReference>